<feature type="chain" id="PRO_5047433007" evidence="1">
    <location>
        <begin position="28"/>
        <end position="180"/>
    </location>
</feature>
<dbReference type="PANTHER" id="PTHR23179">
    <property type="entry name" value="T-CELL ACTIVATION RHO GTPASE ACTIVATING PROTEIN-RELATED"/>
    <property type="match status" value="1"/>
</dbReference>
<keyword evidence="1" id="KW-0732">Signal</keyword>
<dbReference type="Pfam" id="PF22286">
    <property type="entry name" value="RHG20_PH"/>
    <property type="match status" value="1"/>
</dbReference>
<dbReference type="PANTHER" id="PTHR23179:SF37">
    <property type="entry name" value="1700006A11RIK PROTEIN"/>
    <property type="match status" value="1"/>
</dbReference>
<accession>A0ABM3W9G0</accession>
<keyword evidence="3" id="KW-1185">Reference proteome</keyword>
<dbReference type="RefSeq" id="XP_060033211.1">
    <property type="nucleotide sequence ID" value="XM_060177228.1"/>
</dbReference>
<dbReference type="GeneID" id="132533932"/>
<name>A0ABM3W9G0_ERIEU</name>
<reference evidence="4" key="2">
    <citation type="submission" date="2025-08" db="UniProtKB">
        <authorList>
            <consortium name="RefSeq"/>
        </authorList>
    </citation>
    <scope>IDENTIFICATION</scope>
</reference>
<organism evidence="3 4">
    <name type="scientific">Erinaceus europaeus</name>
    <name type="common">Western European hedgehog</name>
    <dbReference type="NCBI Taxonomy" id="9365"/>
    <lineage>
        <taxon>Eukaryota</taxon>
        <taxon>Metazoa</taxon>
        <taxon>Chordata</taxon>
        <taxon>Craniata</taxon>
        <taxon>Vertebrata</taxon>
        <taxon>Euteleostomi</taxon>
        <taxon>Mammalia</taxon>
        <taxon>Eutheria</taxon>
        <taxon>Laurasiatheria</taxon>
        <taxon>Eulipotyphla</taxon>
        <taxon>Erinaceidae</taxon>
        <taxon>Erinaceinae</taxon>
        <taxon>Erinaceus</taxon>
    </lineage>
</organism>
<evidence type="ECO:0000259" key="2">
    <source>
        <dbReference type="Pfam" id="PF22286"/>
    </source>
</evidence>
<protein>
    <submittedName>
        <fullName evidence="4">Rho GTPase-activating protein 20-like isoform X4</fullName>
    </submittedName>
</protein>
<dbReference type="Gene3D" id="2.30.29.30">
    <property type="entry name" value="Pleckstrin-homology domain (PH domain)/Phosphotyrosine-binding domain (PTB)"/>
    <property type="match status" value="1"/>
</dbReference>
<gene>
    <name evidence="4" type="primary">LOC132533932</name>
</gene>
<dbReference type="SUPFAM" id="SSF50729">
    <property type="entry name" value="PH domain-like"/>
    <property type="match status" value="1"/>
</dbReference>
<dbReference type="InterPro" id="IPR047887">
    <property type="entry name" value="ARHGAP20_PH"/>
</dbReference>
<feature type="domain" description="ARHGAP20 PH" evidence="2">
    <location>
        <begin position="43"/>
        <end position="134"/>
    </location>
</feature>
<evidence type="ECO:0000256" key="1">
    <source>
        <dbReference type="SAM" id="SignalP"/>
    </source>
</evidence>
<dbReference type="Proteomes" id="UP001652624">
    <property type="component" value="Chromosome 2"/>
</dbReference>
<feature type="signal peptide" evidence="1">
    <location>
        <begin position="1"/>
        <end position="27"/>
    </location>
</feature>
<reference evidence="3" key="1">
    <citation type="submission" date="2025-05" db="UniProtKB">
        <authorList>
            <consortium name="RefSeq"/>
        </authorList>
    </citation>
    <scope>NUCLEOTIDE SEQUENCE [LARGE SCALE GENOMIC DNA]</scope>
</reference>
<evidence type="ECO:0000313" key="4">
    <source>
        <dbReference type="RefSeq" id="XP_060033211.1"/>
    </source>
</evidence>
<dbReference type="InterPro" id="IPR011993">
    <property type="entry name" value="PH-like_dom_sf"/>
</dbReference>
<proteinExistence type="predicted"/>
<evidence type="ECO:0000313" key="3">
    <source>
        <dbReference type="Proteomes" id="UP001652624"/>
    </source>
</evidence>
<sequence>MSASTRNPSGRSGCFSWLACLSSCVEGDVPKEKQPWVEPCGRFLLRCTVKVKKGRRRQMRELFLCSNVLFISNTKYKYRFKIKYSVPLESLWVSDSLEKTGRANSRARRSLVLGWPNCSIVISFYSLRDKEEWLFCLRSFIKLAKNKAQPENTSLDTIIEDSEDCTFVSTFKIKNETPSS</sequence>